<evidence type="ECO:0000256" key="1">
    <source>
        <dbReference type="ARBA" id="ARBA00001946"/>
    </source>
</evidence>
<name>E8PJY2_THESS</name>
<keyword evidence="7 10" id="KW-0067">ATP-binding</keyword>
<evidence type="ECO:0000256" key="9">
    <source>
        <dbReference type="ARBA" id="ARBA00029440"/>
    </source>
</evidence>
<dbReference type="GO" id="GO:0009432">
    <property type="term" value="P:SOS response"/>
    <property type="evidence" value="ECO:0007669"/>
    <property type="project" value="TreeGrafter"/>
</dbReference>
<evidence type="ECO:0000256" key="10">
    <source>
        <dbReference type="PROSITE-ProRule" id="PRU00409"/>
    </source>
</evidence>
<comment type="similarity">
    <text evidence="2">Belongs to the RimK family. LysX subfamily.</text>
</comment>
<dbReference type="InterPro" id="IPR013651">
    <property type="entry name" value="ATP-grasp_RimK-type"/>
</dbReference>
<evidence type="ECO:0000256" key="7">
    <source>
        <dbReference type="ARBA" id="ARBA00022840"/>
    </source>
</evidence>
<dbReference type="Gene3D" id="3.30.1490.20">
    <property type="entry name" value="ATP-grasp fold, A domain"/>
    <property type="match status" value="1"/>
</dbReference>
<proteinExistence type="inferred from homology"/>
<evidence type="ECO:0000256" key="8">
    <source>
        <dbReference type="ARBA" id="ARBA00022842"/>
    </source>
</evidence>
<dbReference type="InterPro" id="IPR004666">
    <property type="entry name" value="Rp_bS6_RimK/Lys_biosynth_LsyX"/>
</dbReference>
<dbReference type="SUPFAM" id="SSF52440">
    <property type="entry name" value="PreATP-grasp domain"/>
    <property type="match status" value="1"/>
</dbReference>
<organism evidence="12 13">
    <name type="scientific">Thermus scotoductus (strain ATCC 700910 / SA-01)</name>
    <dbReference type="NCBI Taxonomy" id="743525"/>
    <lineage>
        <taxon>Bacteria</taxon>
        <taxon>Thermotogati</taxon>
        <taxon>Deinococcota</taxon>
        <taxon>Deinococci</taxon>
        <taxon>Thermales</taxon>
        <taxon>Thermaceae</taxon>
        <taxon>Thermus</taxon>
    </lineage>
</organism>
<evidence type="ECO:0000256" key="3">
    <source>
        <dbReference type="ARBA" id="ARBA00022598"/>
    </source>
</evidence>
<dbReference type="eggNOG" id="COG0189">
    <property type="taxonomic scope" value="Bacteria"/>
</dbReference>
<evidence type="ECO:0000256" key="5">
    <source>
        <dbReference type="ARBA" id="ARBA00022723"/>
    </source>
</evidence>
<evidence type="ECO:0000256" key="2">
    <source>
        <dbReference type="ARBA" id="ARBA00006239"/>
    </source>
</evidence>
<protein>
    <submittedName>
        <fullName evidence="12">Lysine biosynthesis enzyme LysX</fullName>
    </submittedName>
</protein>
<comment type="pathway">
    <text evidence="9">Amino-acid biosynthesis.</text>
</comment>
<keyword evidence="6 10" id="KW-0547">Nucleotide-binding</keyword>
<accession>E8PJY2</accession>
<evidence type="ECO:0000313" key="13">
    <source>
        <dbReference type="Proteomes" id="UP000008087"/>
    </source>
</evidence>
<dbReference type="InterPro" id="IPR013815">
    <property type="entry name" value="ATP_grasp_subdomain_1"/>
</dbReference>
<dbReference type="Gene3D" id="3.40.50.20">
    <property type="match status" value="1"/>
</dbReference>
<dbReference type="SUPFAM" id="SSF56059">
    <property type="entry name" value="Glutathione synthetase ATP-binding domain-like"/>
    <property type="match status" value="1"/>
</dbReference>
<comment type="cofactor">
    <cofactor evidence="1">
        <name>Mg(2+)</name>
        <dbReference type="ChEBI" id="CHEBI:18420"/>
    </cofactor>
</comment>
<dbReference type="Proteomes" id="UP000008087">
    <property type="component" value="Chromosome"/>
</dbReference>
<sequence>MGPVRGFLEGGRAIAMLAILYDRIRPDEKMLFERAEALGIPYKKVYVPALRMVLGERPKELEEVTVALERCVSQTRGLAVARYLTALGIPVVNRPEVMETCGDKWATSVALERHGLPQPRTALLTDAEEALKLMEEWGYPVVLKPVIGSWGRLLAKITDREAAEAILEHKEVLGGFQHQLLYLQEYVRKPGRDIRVFVVGDRAIAAIYRRSQHWITNTARGGQAENCPVTPEIAELSVRAAQAVGGGVVAIDLFESERGLLVNEVNHTMEFKNSVHTTGVDIPGEILRYTWEQGGTAS</sequence>
<dbReference type="PANTHER" id="PTHR21621">
    <property type="entry name" value="RIBOSOMAL PROTEIN S6 MODIFICATION PROTEIN"/>
    <property type="match status" value="1"/>
</dbReference>
<dbReference type="Pfam" id="PF08443">
    <property type="entry name" value="RimK"/>
    <property type="match status" value="1"/>
</dbReference>
<dbReference type="Gene3D" id="3.30.470.20">
    <property type="entry name" value="ATP-grasp fold, B domain"/>
    <property type="match status" value="1"/>
</dbReference>
<dbReference type="AlphaFoldDB" id="E8PJY2"/>
<keyword evidence="3" id="KW-0436">Ligase</keyword>
<evidence type="ECO:0000313" key="12">
    <source>
        <dbReference type="EMBL" id="ADW20834.1"/>
    </source>
</evidence>
<dbReference type="EMBL" id="CP001962">
    <property type="protein sequence ID" value="ADW20834.1"/>
    <property type="molecule type" value="Genomic_DNA"/>
</dbReference>
<feature type="domain" description="ATP-grasp" evidence="11">
    <location>
        <begin position="108"/>
        <end position="291"/>
    </location>
</feature>
<gene>
    <name evidence="12" type="primary">lysX</name>
    <name evidence="12" type="ordered locus">TSC_c01920</name>
</gene>
<evidence type="ECO:0000256" key="6">
    <source>
        <dbReference type="ARBA" id="ARBA00022741"/>
    </source>
</evidence>
<dbReference type="GO" id="GO:0046872">
    <property type="term" value="F:metal ion binding"/>
    <property type="evidence" value="ECO:0007669"/>
    <property type="project" value="UniProtKB-KW"/>
</dbReference>
<dbReference type="InterPro" id="IPR011761">
    <property type="entry name" value="ATP-grasp"/>
</dbReference>
<dbReference type="NCBIfam" id="TIGR00768">
    <property type="entry name" value="rimK_fam"/>
    <property type="match status" value="1"/>
</dbReference>
<dbReference type="STRING" id="743525.TSC_c01920"/>
<dbReference type="PANTHER" id="PTHR21621:SF0">
    <property type="entry name" value="BETA-CITRYLGLUTAMATE SYNTHASE B-RELATED"/>
    <property type="match status" value="1"/>
</dbReference>
<evidence type="ECO:0000259" key="11">
    <source>
        <dbReference type="PROSITE" id="PS50975"/>
    </source>
</evidence>
<dbReference type="HOGENOM" id="CLU_054353_2_1_0"/>
<keyword evidence="8" id="KW-0460">Magnesium</keyword>
<dbReference type="FunFam" id="3.30.470.20:FF:000058">
    <property type="entry name" value="Alpha-aminoadipate--LysW ligase LysX protein"/>
    <property type="match status" value="1"/>
</dbReference>
<dbReference type="InterPro" id="IPR011870">
    <property type="entry name" value="LysX_arch"/>
</dbReference>
<keyword evidence="5" id="KW-0479">Metal-binding</keyword>
<dbReference type="GO" id="GO:0005737">
    <property type="term" value="C:cytoplasm"/>
    <property type="evidence" value="ECO:0007669"/>
    <property type="project" value="TreeGrafter"/>
</dbReference>
<dbReference type="GO" id="GO:0018169">
    <property type="term" value="F:ribosomal S6-glutamic acid ligase activity"/>
    <property type="evidence" value="ECO:0007669"/>
    <property type="project" value="TreeGrafter"/>
</dbReference>
<dbReference type="Pfam" id="PF22626">
    <property type="entry name" value="LysX_preATP_grasp"/>
    <property type="match status" value="1"/>
</dbReference>
<dbReference type="GO" id="GO:0005524">
    <property type="term" value="F:ATP binding"/>
    <property type="evidence" value="ECO:0007669"/>
    <property type="project" value="UniProtKB-UniRule"/>
</dbReference>
<evidence type="ECO:0000256" key="4">
    <source>
        <dbReference type="ARBA" id="ARBA00022605"/>
    </source>
</evidence>
<reference evidence="13" key="1">
    <citation type="submission" date="2010-03" db="EMBL/GenBank/DDBJ databases">
        <title>The genome sequence of Thermus scotoductus SA-01.</title>
        <authorList>
            <person name="Gounder K."/>
            <person name="Liesegang H."/>
            <person name="Brzuszkiewicz E."/>
            <person name="Wollherr A."/>
            <person name="Daniel R."/>
            <person name="Gottschalk G."/>
            <person name="van Heerden E."/>
            <person name="Litthauer D."/>
        </authorList>
    </citation>
    <scope>NUCLEOTIDE SEQUENCE [LARGE SCALE GENOMIC DNA]</scope>
    <source>
        <strain evidence="13">ATCC 700910 / SA-01</strain>
    </source>
</reference>
<dbReference type="FunFam" id="3.30.1490.20:FF:000025">
    <property type="entry name" value="Alpha-aminoadipate--LysW ligase LysX protein"/>
    <property type="match status" value="1"/>
</dbReference>
<dbReference type="NCBIfam" id="TIGR02144">
    <property type="entry name" value="LysX_arch"/>
    <property type="match status" value="1"/>
</dbReference>
<dbReference type="InterPro" id="IPR054562">
    <property type="entry name" value="LysX/ArgX_preATP_grasp"/>
</dbReference>
<dbReference type="KEGG" id="tsc:TSC_c01920"/>
<reference evidence="12 13" key="2">
    <citation type="journal article" date="2011" name="BMC Genomics">
        <title>Sequence of the hyperplastic genome of the naturally competent Thermus scotoductus SA-01.</title>
        <authorList>
            <person name="Gounder K."/>
            <person name="Brzuszkiewicz E."/>
            <person name="Liesegang H."/>
            <person name="Wollherr A."/>
            <person name="Daniel R."/>
            <person name="Gottschalk G."/>
            <person name="Reva O."/>
            <person name="Kumwenda B."/>
            <person name="Srivastava M."/>
            <person name="Bricio C."/>
            <person name="Berenguer J."/>
            <person name="van Heerden E."/>
            <person name="Litthauer D."/>
        </authorList>
    </citation>
    <scope>NUCLEOTIDE SEQUENCE [LARGE SCALE GENOMIC DNA]</scope>
    <source>
        <strain evidence="13">ATCC 700910 / SA-01</strain>
    </source>
</reference>
<dbReference type="InterPro" id="IPR016185">
    <property type="entry name" value="PreATP-grasp_dom_sf"/>
</dbReference>
<dbReference type="PROSITE" id="PS50975">
    <property type="entry name" value="ATP_GRASP"/>
    <property type="match status" value="1"/>
</dbReference>
<keyword evidence="4" id="KW-0028">Amino-acid biosynthesis</keyword>
<dbReference type="GO" id="GO:0009085">
    <property type="term" value="P:lysine biosynthetic process"/>
    <property type="evidence" value="ECO:0007669"/>
    <property type="project" value="InterPro"/>
</dbReference>